<dbReference type="AlphaFoldDB" id="A0AAV5G716"/>
<gene>
    <name evidence="1" type="ORF">CAT723_15760</name>
</gene>
<dbReference type="EMBL" id="BQKK01000003">
    <property type="protein sequence ID" value="GJN43097.1"/>
    <property type="molecule type" value="Genomic_DNA"/>
</dbReference>
<protein>
    <submittedName>
        <fullName evidence="1">Uncharacterized protein</fullName>
    </submittedName>
</protein>
<organism evidence="1 2">
    <name type="scientific">Corynebacterium ammoniagenes</name>
    <name type="common">Brevibacterium ammoniagenes</name>
    <dbReference type="NCBI Taxonomy" id="1697"/>
    <lineage>
        <taxon>Bacteria</taxon>
        <taxon>Bacillati</taxon>
        <taxon>Actinomycetota</taxon>
        <taxon>Actinomycetes</taxon>
        <taxon>Mycobacteriales</taxon>
        <taxon>Corynebacteriaceae</taxon>
        <taxon>Corynebacterium</taxon>
    </lineage>
</organism>
<name>A0AAV5G716_CORAM</name>
<reference evidence="1" key="1">
    <citation type="submission" date="2021-12" db="EMBL/GenBank/DDBJ databases">
        <title>Draft genome sequence of Corynebacterium ammoniagenes strain T-723.</title>
        <authorList>
            <person name="Matsuzawa M."/>
            <person name="Hiratani M."/>
            <person name="Abe I."/>
            <person name="Tsuji Y."/>
            <person name="Nakamura J."/>
        </authorList>
    </citation>
    <scope>NUCLEOTIDE SEQUENCE</scope>
    <source>
        <strain evidence="1">T-723</strain>
    </source>
</reference>
<proteinExistence type="predicted"/>
<sequence>MHLGHTQVINSTMQPDLTAARVVASAQALSAAVVRKTPASTSNAPLDDAKITPELPHECPLNRHCEHLDGRQTGYYVAKGTKLGR</sequence>
<evidence type="ECO:0000313" key="1">
    <source>
        <dbReference type="EMBL" id="GJN43097.1"/>
    </source>
</evidence>
<evidence type="ECO:0000313" key="2">
    <source>
        <dbReference type="Proteomes" id="UP001054925"/>
    </source>
</evidence>
<accession>A0AAV5G716</accession>
<comment type="caution">
    <text evidence="1">The sequence shown here is derived from an EMBL/GenBank/DDBJ whole genome shotgun (WGS) entry which is preliminary data.</text>
</comment>
<dbReference type="Proteomes" id="UP001054925">
    <property type="component" value="Unassembled WGS sequence"/>
</dbReference>